<keyword evidence="2" id="KW-0472">Membrane</keyword>
<evidence type="ECO:0000256" key="3">
    <source>
        <dbReference type="SAM" id="SignalP"/>
    </source>
</evidence>
<evidence type="ECO:0000313" key="4">
    <source>
        <dbReference type="EMBL" id="CAJ0567455.1"/>
    </source>
</evidence>
<feature type="non-terminal residue" evidence="4">
    <location>
        <position position="1"/>
    </location>
</feature>
<keyword evidence="2" id="KW-1133">Transmembrane helix</keyword>
<keyword evidence="2" id="KW-0812">Transmembrane</keyword>
<organism evidence="4 5">
    <name type="scientific">Mesorhabditis spiculigera</name>
    <dbReference type="NCBI Taxonomy" id="96644"/>
    <lineage>
        <taxon>Eukaryota</taxon>
        <taxon>Metazoa</taxon>
        <taxon>Ecdysozoa</taxon>
        <taxon>Nematoda</taxon>
        <taxon>Chromadorea</taxon>
        <taxon>Rhabditida</taxon>
        <taxon>Rhabditina</taxon>
        <taxon>Rhabditomorpha</taxon>
        <taxon>Rhabditoidea</taxon>
        <taxon>Rhabditidae</taxon>
        <taxon>Mesorhabditinae</taxon>
        <taxon>Mesorhabditis</taxon>
    </lineage>
</organism>
<feature type="chain" id="PRO_5041332430" evidence="3">
    <location>
        <begin position="17"/>
        <end position="438"/>
    </location>
</feature>
<dbReference type="Proteomes" id="UP001177023">
    <property type="component" value="Unassembled WGS sequence"/>
</dbReference>
<keyword evidence="5" id="KW-1185">Reference proteome</keyword>
<reference evidence="4" key="1">
    <citation type="submission" date="2023-06" db="EMBL/GenBank/DDBJ databases">
        <authorList>
            <person name="Delattre M."/>
        </authorList>
    </citation>
    <scope>NUCLEOTIDE SEQUENCE</scope>
    <source>
        <strain evidence="4">AF72</strain>
    </source>
</reference>
<gene>
    <name evidence="4" type="ORF">MSPICULIGERA_LOCUS6008</name>
</gene>
<evidence type="ECO:0000256" key="1">
    <source>
        <dbReference type="SAM" id="MobiDB-lite"/>
    </source>
</evidence>
<dbReference type="EMBL" id="CATQJA010001493">
    <property type="protein sequence ID" value="CAJ0567455.1"/>
    <property type="molecule type" value="Genomic_DNA"/>
</dbReference>
<dbReference type="SUPFAM" id="SSF57184">
    <property type="entry name" value="Growth factor receptor domain"/>
    <property type="match status" value="2"/>
</dbReference>
<comment type="caution">
    <text evidence="4">The sequence shown here is derived from an EMBL/GenBank/DDBJ whole genome shotgun (WGS) entry which is preliminary data.</text>
</comment>
<evidence type="ECO:0000313" key="5">
    <source>
        <dbReference type="Proteomes" id="UP001177023"/>
    </source>
</evidence>
<feature type="region of interest" description="Disordered" evidence="1">
    <location>
        <begin position="301"/>
        <end position="341"/>
    </location>
</feature>
<sequence length="438" mass="47778">MSWPWFFLIILNLVFAETTPEMRLGPDGEDLSNECQTGCLDCTGWLCHEWADQYEPTVFGCINSSTPAESRCKAGCASCTPDSSCTMCRPGLLMRNVDGKNPECIKRCNQPFVDIAGRRSKFSESTGGEPLSLWARDPEDPKLCRLCMVPGCEICDEWASECQRCEEGRVLAIRRSTTPTDDPMQALEECVENTTVSTVPPGEVGYYYTVLNGQPWRLDCPWQCQSCEGGDVSGNGSSCTPNPPQSPTCDFKCAVGACDPQNRHRCGACRNFMVATALETYCVDRCPTGFVADEKRYCVPGSPDDHATNRTAEGPQSGYDESYTSSDEGAEVSPSDLQSPHHHEWDVMAEDEQGLLIYWGTGVHGGALAVAIVLALLQIHFRNVVVIYPANPPNSSSRGVGNSDDGIGESQFSRAVRQRSLLDLSRAAESRLAGSSEV</sequence>
<protein>
    <submittedName>
        <fullName evidence="4">Uncharacterized protein</fullName>
    </submittedName>
</protein>
<evidence type="ECO:0000256" key="2">
    <source>
        <dbReference type="SAM" id="Phobius"/>
    </source>
</evidence>
<dbReference type="Gene3D" id="2.10.220.10">
    <property type="entry name" value="Hormone Receptor, Insulin-like Growth Factor Receptor 1, Chain A, domain 2"/>
    <property type="match status" value="2"/>
</dbReference>
<feature type="signal peptide" evidence="3">
    <location>
        <begin position="1"/>
        <end position="16"/>
    </location>
</feature>
<proteinExistence type="predicted"/>
<dbReference type="AlphaFoldDB" id="A0AA36CG44"/>
<feature type="transmembrane region" description="Helical" evidence="2">
    <location>
        <begin position="356"/>
        <end position="377"/>
    </location>
</feature>
<keyword evidence="3" id="KW-0732">Signal</keyword>
<dbReference type="InterPro" id="IPR009030">
    <property type="entry name" value="Growth_fac_rcpt_cys_sf"/>
</dbReference>
<accession>A0AA36CG44</accession>
<name>A0AA36CG44_9BILA</name>